<accession>A0A1N7EJP6</accession>
<dbReference type="AlphaFoldDB" id="A0A1N7EJP6"/>
<dbReference type="Proteomes" id="UP000186914">
    <property type="component" value="Unassembled WGS sequence"/>
</dbReference>
<evidence type="ECO:0000313" key="2">
    <source>
        <dbReference type="Proteomes" id="UP000186914"/>
    </source>
</evidence>
<organism evidence="1 2">
    <name type="scientific">Haladaptatus litoreus</name>
    <dbReference type="NCBI Taxonomy" id="553468"/>
    <lineage>
        <taxon>Archaea</taxon>
        <taxon>Methanobacteriati</taxon>
        <taxon>Methanobacteriota</taxon>
        <taxon>Stenosarchaea group</taxon>
        <taxon>Halobacteria</taxon>
        <taxon>Halobacteriales</taxon>
        <taxon>Haladaptataceae</taxon>
        <taxon>Haladaptatus</taxon>
    </lineage>
</organism>
<gene>
    <name evidence="1" type="ORF">SAMN05421858_4314</name>
</gene>
<keyword evidence="2" id="KW-1185">Reference proteome</keyword>
<reference evidence="2" key="1">
    <citation type="submission" date="2017-01" db="EMBL/GenBank/DDBJ databases">
        <authorList>
            <person name="Varghese N."/>
            <person name="Submissions S."/>
        </authorList>
    </citation>
    <scope>NUCLEOTIDE SEQUENCE [LARGE SCALE GENOMIC DNA]</scope>
    <source>
        <strain evidence="2">CGMCC 1.7737</strain>
    </source>
</reference>
<sequence length="57" mass="6701">MQLLEPLMDWPPFHCNRICNPPSGHCRKLGFTNHSKNLVISDPNCWLLFHHSDIYLL</sequence>
<dbReference type="EMBL" id="FTNO01000006">
    <property type="protein sequence ID" value="SIR88330.1"/>
    <property type="molecule type" value="Genomic_DNA"/>
</dbReference>
<protein>
    <submittedName>
        <fullName evidence="1">Uncharacterized protein</fullName>
    </submittedName>
</protein>
<name>A0A1N7EJP6_9EURY</name>
<proteinExistence type="predicted"/>
<evidence type="ECO:0000313" key="1">
    <source>
        <dbReference type="EMBL" id="SIR88330.1"/>
    </source>
</evidence>